<reference evidence="1 2" key="1">
    <citation type="submission" date="2017-06" db="EMBL/GenBank/DDBJ databases">
        <title>Genome sequencing of cyanobaciteial culture collection at National Institute for Environmental Studies (NIES).</title>
        <authorList>
            <person name="Hirose Y."/>
            <person name="Shimura Y."/>
            <person name="Fujisawa T."/>
            <person name="Nakamura Y."/>
            <person name="Kawachi M."/>
        </authorList>
    </citation>
    <scope>NUCLEOTIDE SEQUENCE [LARGE SCALE GENOMIC DNA]</scope>
    <source>
        <strain evidence="1 2">NIES-37</strain>
    </source>
</reference>
<evidence type="ECO:0000313" key="1">
    <source>
        <dbReference type="EMBL" id="BAZ01664.1"/>
    </source>
</evidence>
<dbReference type="Pfam" id="PF11209">
    <property type="entry name" value="LmeA"/>
    <property type="match status" value="1"/>
</dbReference>
<evidence type="ECO:0008006" key="3">
    <source>
        <dbReference type="Google" id="ProtNLM"/>
    </source>
</evidence>
<dbReference type="InterPro" id="IPR021373">
    <property type="entry name" value="DUF2993"/>
</dbReference>
<dbReference type="Proteomes" id="UP000218785">
    <property type="component" value="Chromosome"/>
</dbReference>
<protein>
    <recommendedName>
        <fullName evidence="3">DUF2993 domain-containing protein</fullName>
    </recommendedName>
</protein>
<dbReference type="RefSeq" id="WP_096581379.1">
    <property type="nucleotide sequence ID" value="NZ_CAWNJS010000001.1"/>
</dbReference>
<dbReference type="KEGG" id="ttq:NIES37_56680"/>
<gene>
    <name evidence="1" type="ORF">NIES37_56680</name>
</gene>
<evidence type="ECO:0000313" key="2">
    <source>
        <dbReference type="Proteomes" id="UP000218785"/>
    </source>
</evidence>
<keyword evidence="2" id="KW-1185">Reference proteome</keyword>
<sequence>MPEQNSDPKSNGKIRVITNMLKTALKLWLKAQVTQVSQIEVDIRASDRQLLSGKIPWVSIFASHAVYRGLHIGKIQLVAENIQVNIGSVIKGKPLRLLETVPVFGELSMEEQDLNQSLSSELLATALNDVLVKLLPEHCTKTKSTAWQKIILDTNQIILSGILASEGESTPIKICLGLQLINAQELQLAPIQIQYDMVVQNESNQEHNFDLGPEVDIQELTLIPGKLVCRGRINVNP</sequence>
<name>A0A1Z4N7I4_9CYAN</name>
<proteinExistence type="predicted"/>
<organism evidence="1 2">
    <name type="scientific">Tolypothrix tenuis PCC 7101</name>
    <dbReference type="NCBI Taxonomy" id="231146"/>
    <lineage>
        <taxon>Bacteria</taxon>
        <taxon>Bacillati</taxon>
        <taxon>Cyanobacteriota</taxon>
        <taxon>Cyanophyceae</taxon>
        <taxon>Nostocales</taxon>
        <taxon>Tolypothrichaceae</taxon>
        <taxon>Tolypothrix</taxon>
    </lineage>
</organism>
<accession>A0A1Z4N7I4</accession>
<dbReference type="EMBL" id="AP018248">
    <property type="protein sequence ID" value="BAZ01664.1"/>
    <property type="molecule type" value="Genomic_DNA"/>
</dbReference>
<dbReference type="AlphaFoldDB" id="A0A1Z4N7I4"/>